<dbReference type="HOGENOM" id="CLU_3366526_0_0_10"/>
<gene>
    <name evidence="1" type="ORF">HMPREF1173_00904</name>
</gene>
<organism evidence="1 2">
    <name type="scientific">Prevotella nigrescens CC14M</name>
    <dbReference type="NCBI Taxonomy" id="1073366"/>
    <lineage>
        <taxon>Bacteria</taxon>
        <taxon>Pseudomonadati</taxon>
        <taxon>Bacteroidota</taxon>
        <taxon>Bacteroidia</taxon>
        <taxon>Bacteroidales</taxon>
        <taxon>Prevotellaceae</taxon>
        <taxon>Prevotella</taxon>
    </lineage>
</organism>
<evidence type="ECO:0000313" key="1">
    <source>
        <dbReference type="EMBL" id="ETD29120.1"/>
    </source>
</evidence>
<reference evidence="1 2" key="1">
    <citation type="submission" date="2013-10" db="EMBL/GenBank/DDBJ databases">
        <title>The Genome Sequence of Prevotella nigrescens CC14M.</title>
        <authorList>
            <consortium name="The Broad Institute Genomics Platform"/>
            <person name="Earl A."/>
            <person name="Allen-Vercoe E."/>
            <person name="Daigneault M."/>
            <person name="Young S.K."/>
            <person name="Zeng Q."/>
            <person name="Gargeya S."/>
            <person name="Fitzgerald M."/>
            <person name="Abouelleil A."/>
            <person name="Alvarado L."/>
            <person name="Chapman S.B."/>
            <person name="Gainer-Dewar J."/>
            <person name="Goldberg J."/>
            <person name="Griggs A."/>
            <person name="Gujja S."/>
            <person name="Hansen M."/>
            <person name="Howarth C."/>
            <person name="Imamovic A."/>
            <person name="Ireland A."/>
            <person name="Larimer J."/>
            <person name="McCowan C."/>
            <person name="Murphy C."/>
            <person name="Pearson M."/>
            <person name="Poon T.W."/>
            <person name="Priest M."/>
            <person name="Roberts A."/>
            <person name="Saif S."/>
            <person name="Shea T."/>
            <person name="Sykes S."/>
            <person name="Wortman J."/>
            <person name="Nusbaum C."/>
            <person name="Birren B."/>
        </authorList>
    </citation>
    <scope>NUCLEOTIDE SEQUENCE [LARGE SCALE GENOMIC DNA]</scope>
    <source>
        <strain evidence="1 2">CC14M</strain>
    </source>
</reference>
<evidence type="ECO:0000313" key="2">
    <source>
        <dbReference type="Proteomes" id="UP000018727"/>
    </source>
</evidence>
<accession>V8CQ25</accession>
<proteinExistence type="predicted"/>
<sequence length="35" mass="4098">MLYRNFDIVEVKVSEPKPYVFNSVAKVNDLFGYSK</sequence>
<keyword evidence="2" id="KW-1185">Reference proteome</keyword>
<dbReference type="Proteomes" id="UP000018727">
    <property type="component" value="Unassembled WGS sequence"/>
</dbReference>
<comment type="caution">
    <text evidence="1">The sequence shown here is derived from an EMBL/GenBank/DDBJ whole genome shotgun (WGS) entry which is preliminary data.</text>
</comment>
<dbReference type="AlphaFoldDB" id="V8CQ25"/>
<protein>
    <submittedName>
        <fullName evidence="1">Uncharacterized protein</fullName>
    </submittedName>
</protein>
<dbReference type="EMBL" id="AZJH01000011">
    <property type="protein sequence ID" value="ETD29120.1"/>
    <property type="molecule type" value="Genomic_DNA"/>
</dbReference>
<name>V8CQ25_9BACT</name>